<sequence length="202" mass="21682">MSDFLNIVFRAMVVENLALVFLLGMCTYIAVSKRVDTAIGLGIAVSVVILITVPVNQLIYNYLLAPGALSWAGYPELDLSFLRFIAFIGVIAALVQILEMVLDRSFPRLHQALGIYLPLLTVNCAILGASLLMAQRSLGFVDSVAYGLGVGIGWALAVIVFAAIRERLRYSDAPEDLKGLGLSFIVTGLIAFAFAGLSGIEI</sequence>
<organism evidence="15 16">
    <name type="scientific">Woeseia oceani</name>
    <dbReference type="NCBI Taxonomy" id="1548547"/>
    <lineage>
        <taxon>Bacteria</taxon>
        <taxon>Pseudomonadati</taxon>
        <taxon>Pseudomonadota</taxon>
        <taxon>Gammaproteobacteria</taxon>
        <taxon>Woeseiales</taxon>
        <taxon>Woeseiaceae</taxon>
        <taxon>Woeseia</taxon>
    </lineage>
</organism>
<dbReference type="RefSeq" id="WP_068612887.1">
    <property type="nucleotide sequence ID" value="NZ_CP016268.1"/>
</dbReference>
<keyword evidence="13 14" id="KW-0739">Sodium transport</keyword>
<keyword evidence="16" id="KW-1185">Reference proteome</keyword>
<keyword evidence="7 14" id="KW-1133">Transmembrane helix</keyword>
<dbReference type="GO" id="GO:0006814">
    <property type="term" value="P:sodium ion transport"/>
    <property type="evidence" value="ECO:0007669"/>
    <property type="project" value="UniProtKB-UniRule"/>
</dbReference>
<dbReference type="EMBL" id="CP016268">
    <property type="protein sequence ID" value="ANO50398.1"/>
    <property type="molecule type" value="Genomic_DNA"/>
</dbReference>
<dbReference type="NCBIfam" id="TIGR01940">
    <property type="entry name" value="nqrE"/>
    <property type="match status" value="1"/>
</dbReference>
<evidence type="ECO:0000313" key="15">
    <source>
        <dbReference type="EMBL" id="ANO50398.1"/>
    </source>
</evidence>
<evidence type="ECO:0000256" key="6">
    <source>
        <dbReference type="ARBA" id="ARBA00022967"/>
    </source>
</evidence>
<dbReference type="EC" id="7.2.1.1" evidence="14"/>
<dbReference type="PIRSF" id="PIRSF006102">
    <property type="entry name" value="NQR_DE"/>
    <property type="match status" value="1"/>
</dbReference>
<dbReference type="OrthoDB" id="9803631at2"/>
<dbReference type="Pfam" id="PF02508">
    <property type="entry name" value="Rnf-Nqr"/>
    <property type="match status" value="1"/>
</dbReference>
<keyword evidence="2 14" id="KW-0813">Transport</keyword>
<name>A0A193LD42_9GAMM</name>
<gene>
    <name evidence="14" type="primary">nqrE</name>
    <name evidence="15" type="ORF">BA177_03495</name>
</gene>
<dbReference type="GO" id="GO:0016655">
    <property type="term" value="F:oxidoreductase activity, acting on NAD(P)H, quinone or similar compound as acceptor"/>
    <property type="evidence" value="ECO:0007669"/>
    <property type="project" value="UniProtKB-UniRule"/>
</dbReference>
<keyword evidence="12 14" id="KW-0472">Membrane</keyword>
<evidence type="ECO:0000256" key="10">
    <source>
        <dbReference type="ARBA" id="ARBA00023065"/>
    </source>
</evidence>
<comment type="subcellular location">
    <subcellularLocation>
        <location evidence="14">Cell membrane</location>
        <topology evidence="14">Multi-pass membrane protein</topology>
    </subcellularLocation>
    <subcellularLocation>
        <location evidence="1">Endomembrane system</location>
        <topology evidence="1">Multi-pass membrane protein</topology>
    </subcellularLocation>
</comment>
<feature type="transmembrane region" description="Helical" evidence="14">
    <location>
        <begin position="38"/>
        <end position="60"/>
    </location>
</feature>
<keyword evidence="11 14" id="KW-0830">Ubiquinone</keyword>
<evidence type="ECO:0000256" key="12">
    <source>
        <dbReference type="ARBA" id="ARBA00023136"/>
    </source>
</evidence>
<keyword evidence="3 14" id="KW-1003">Cell membrane</keyword>
<keyword evidence="8 14" id="KW-0520">NAD</keyword>
<comment type="subunit">
    <text evidence="14">Composed of six subunits; NqrA, NqrB, NqrC, NqrD, NqrE and NqrF.</text>
</comment>
<dbReference type="PANTHER" id="PTHR30335">
    <property type="entry name" value="INTEGRAL MEMBRANE PROTEIN OF SOXR-REDUCING COMPLEX"/>
    <property type="match status" value="1"/>
</dbReference>
<dbReference type="HAMAP" id="MF_00429">
    <property type="entry name" value="NqrE"/>
    <property type="match status" value="1"/>
</dbReference>
<dbReference type="GO" id="GO:0012505">
    <property type="term" value="C:endomembrane system"/>
    <property type="evidence" value="ECO:0007669"/>
    <property type="project" value="UniProtKB-SubCell"/>
</dbReference>
<evidence type="ECO:0000256" key="5">
    <source>
        <dbReference type="ARBA" id="ARBA00022692"/>
    </source>
</evidence>
<dbReference type="InterPro" id="IPR050133">
    <property type="entry name" value="NqrDE/RnfAE_oxidrdctase"/>
</dbReference>
<comment type="function">
    <text evidence="14">NQR complex catalyzes the reduction of ubiquinone-1 to ubiquinol by two successive reactions, coupled with the transport of Na(+) ions from the cytoplasm to the periplasm. NqrA to NqrE are probably involved in the second step, the conversion of ubisemiquinone to ubiquinol.</text>
</comment>
<keyword evidence="9 14" id="KW-0915">Sodium</keyword>
<dbReference type="GO" id="GO:0009276">
    <property type="term" value="C:Gram-negative-bacterium-type cell wall"/>
    <property type="evidence" value="ECO:0007669"/>
    <property type="project" value="InterPro"/>
</dbReference>
<proteinExistence type="inferred from homology"/>
<evidence type="ECO:0000256" key="7">
    <source>
        <dbReference type="ARBA" id="ARBA00022989"/>
    </source>
</evidence>
<evidence type="ECO:0000256" key="8">
    <source>
        <dbReference type="ARBA" id="ARBA00023027"/>
    </source>
</evidence>
<evidence type="ECO:0000256" key="3">
    <source>
        <dbReference type="ARBA" id="ARBA00022475"/>
    </source>
</evidence>
<evidence type="ECO:0000313" key="16">
    <source>
        <dbReference type="Proteomes" id="UP000092695"/>
    </source>
</evidence>
<dbReference type="GO" id="GO:0005886">
    <property type="term" value="C:plasma membrane"/>
    <property type="evidence" value="ECO:0007669"/>
    <property type="project" value="UniProtKB-SubCell"/>
</dbReference>
<dbReference type="InterPro" id="IPR010967">
    <property type="entry name" value="NqrE"/>
</dbReference>
<keyword evidence="10 14" id="KW-0406">Ion transport</keyword>
<dbReference type="STRING" id="1548547.BA177_03495"/>
<reference evidence="15 16" key="1">
    <citation type="submission" date="2016-06" db="EMBL/GenBank/DDBJ databases">
        <title>Complete genome sequence of a deep-branching marine Gamma Proteobacterium Woeseia oceani type strain XK5.</title>
        <authorList>
            <person name="Mu D."/>
            <person name="Du Z."/>
        </authorList>
    </citation>
    <scope>NUCLEOTIDE SEQUENCE [LARGE SCALE GENOMIC DNA]</scope>
    <source>
        <strain evidence="15 16">XK5</strain>
    </source>
</reference>
<feature type="transmembrane region" description="Helical" evidence="14">
    <location>
        <begin position="144"/>
        <end position="165"/>
    </location>
</feature>
<keyword evidence="5 14" id="KW-0812">Transmembrane</keyword>
<evidence type="ECO:0000256" key="11">
    <source>
        <dbReference type="ARBA" id="ARBA00023075"/>
    </source>
</evidence>
<evidence type="ECO:0000256" key="2">
    <source>
        <dbReference type="ARBA" id="ARBA00022448"/>
    </source>
</evidence>
<feature type="transmembrane region" description="Helical" evidence="14">
    <location>
        <begin position="12"/>
        <end position="31"/>
    </location>
</feature>
<dbReference type="PANTHER" id="PTHR30335:SF1">
    <property type="entry name" value="NA(+)-TRANSLOCATING NADH-QUINONE REDUCTASE SUBUNIT E"/>
    <property type="match status" value="1"/>
</dbReference>
<evidence type="ECO:0000256" key="14">
    <source>
        <dbReference type="HAMAP-Rule" id="MF_00429"/>
    </source>
</evidence>
<keyword evidence="4" id="KW-0997">Cell inner membrane</keyword>
<evidence type="ECO:0000256" key="4">
    <source>
        <dbReference type="ARBA" id="ARBA00022519"/>
    </source>
</evidence>
<comment type="similarity">
    <text evidence="14">Belongs to the NqrDE/RnfAE family.</text>
</comment>
<feature type="transmembrane region" description="Helical" evidence="14">
    <location>
        <begin position="80"/>
        <end position="101"/>
    </location>
</feature>
<dbReference type="AlphaFoldDB" id="A0A193LD42"/>
<dbReference type="GO" id="GO:0022904">
    <property type="term" value="P:respiratory electron transport chain"/>
    <property type="evidence" value="ECO:0007669"/>
    <property type="project" value="InterPro"/>
</dbReference>
<feature type="transmembrane region" description="Helical" evidence="14">
    <location>
        <begin position="113"/>
        <end position="132"/>
    </location>
</feature>
<evidence type="ECO:0000256" key="1">
    <source>
        <dbReference type="ARBA" id="ARBA00004127"/>
    </source>
</evidence>
<dbReference type="KEGG" id="woc:BA177_03495"/>
<evidence type="ECO:0000256" key="9">
    <source>
        <dbReference type="ARBA" id="ARBA00023053"/>
    </source>
</evidence>
<keyword evidence="6 14" id="KW-1278">Translocase</keyword>
<accession>A0A193LD42</accession>
<dbReference type="Proteomes" id="UP000092695">
    <property type="component" value="Chromosome"/>
</dbReference>
<comment type="catalytic activity">
    <reaction evidence="14">
        <text>a ubiquinone + n Na(+)(in) + NADH + H(+) = a ubiquinol + n Na(+)(out) + NAD(+)</text>
        <dbReference type="Rhea" id="RHEA:47748"/>
        <dbReference type="Rhea" id="RHEA-COMP:9565"/>
        <dbReference type="Rhea" id="RHEA-COMP:9566"/>
        <dbReference type="ChEBI" id="CHEBI:15378"/>
        <dbReference type="ChEBI" id="CHEBI:16389"/>
        <dbReference type="ChEBI" id="CHEBI:17976"/>
        <dbReference type="ChEBI" id="CHEBI:29101"/>
        <dbReference type="ChEBI" id="CHEBI:57540"/>
        <dbReference type="ChEBI" id="CHEBI:57945"/>
        <dbReference type="EC" id="7.2.1.1"/>
    </reaction>
</comment>
<feature type="transmembrane region" description="Helical" evidence="14">
    <location>
        <begin position="177"/>
        <end position="200"/>
    </location>
</feature>
<dbReference type="InterPro" id="IPR003667">
    <property type="entry name" value="NqrDE/RnfAE"/>
</dbReference>
<protein>
    <recommendedName>
        <fullName evidence="14">Na(+)-translocating NADH-quinone reductase subunit E</fullName>
        <shortName evidence="14">Na(+)-NQR subunit E</shortName>
        <shortName evidence="14">Na(+)-translocating NQR subunit E</shortName>
        <ecNumber evidence="14">7.2.1.1</ecNumber>
    </recommendedName>
    <alternativeName>
        <fullName evidence="14">NQR complex subunit E</fullName>
    </alternativeName>
    <alternativeName>
        <fullName evidence="14">NQR-1 subunit E</fullName>
    </alternativeName>
</protein>
<evidence type="ECO:0000256" key="13">
    <source>
        <dbReference type="ARBA" id="ARBA00023201"/>
    </source>
</evidence>